<proteinExistence type="predicted"/>
<gene>
    <name evidence="1" type="ORF">AVDCRST_MAG89-1149</name>
</gene>
<dbReference type="EMBL" id="CADCTV010000255">
    <property type="protein sequence ID" value="CAA9311580.1"/>
    <property type="molecule type" value="Genomic_DNA"/>
</dbReference>
<dbReference type="AlphaFoldDB" id="A0A6J4KR12"/>
<name>A0A6J4KR12_9BACT</name>
<accession>A0A6J4KR12</accession>
<sequence>MTNRGFLNFASDTFAYLYQRRAGPDAHGR</sequence>
<organism evidence="1">
    <name type="scientific">uncultured Gemmatimonadota bacterium</name>
    <dbReference type="NCBI Taxonomy" id="203437"/>
    <lineage>
        <taxon>Bacteria</taxon>
        <taxon>Pseudomonadati</taxon>
        <taxon>Gemmatimonadota</taxon>
        <taxon>environmental samples</taxon>
    </lineage>
</organism>
<protein>
    <submittedName>
        <fullName evidence="1">Uncharacterized protein</fullName>
    </submittedName>
</protein>
<reference evidence="1" key="1">
    <citation type="submission" date="2020-02" db="EMBL/GenBank/DDBJ databases">
        <authorList>
            <person name="Meier V. D."/>
        </authorList>
    </citation>
    <scope>NUCLEOTIDE SEQUENCE</scope>
    <source>
        <strain evidence="1">AVDCRST_MAG89</strain>
    </source>
</reference>
<evidence type="ECO:0000313" key="1">
    <source>
        <dbReference type="EMBL" id="CAA9311580.1"/>
    </source>
</evidence>